<dbReference type="InterPro" id="IPR005754">
    <property type="entry name" value="Sortase"/>
</dbReference>
<dbReference type="NCBIfam" id="NF033745">
    <property type="entry name" value="class_C_sortase"/>
    <property type="match status" value="1"/>
</dbReference>
<evidence type="ECO:0000256" key="3">
    <source>
        <dbReference type="SAM" id="Coils"/>
    </source>
</evidence>
<protein>
    <submittedName>
        <fullName evidence="5">Sortase family protein</fullName>
    </submittedName>
</protein>
<feature type="coiled-coil region" evidence="3">
    <location>
        <begin position="39"/>
        <end position="66"/>
    </location>
</feature>
<feature type="transmembrane region" description="Helical" evidence="4">
    <location>
        <begin position="257"/>
        <end position="275"/>
    </location>
</feature>
<dbReference type="InterPro" id="IPR023365">
    <property type="entry name" value="Sortase_dom-sf"/>
</dbReference>
<dbReference type="AlphaFoldDB" id="A0A6N2V3U6"/>
<dbReference type="RefSeq" id="WP_156354748.1">
    <property type="nucleotide sequence ID" value="NZ_CACRST010000022.1"/>
</dbReference>
<sequence>MRKKRKRLLFDIIRILVLLIAFSVLLYPTISNYLYEKNSSRAVDNYDDTSEKLDEARRQAILQEAREYNARLVGGTGIAGDTFHTKEETTSEYDQLLRMDVSGMMGYIIIPKIEVELPIYHTTSEAVLQSGIGHFPSSSLPVGGESTHSVLTGHRGLPSKILFTDLDKLVEGDVFYIKILGETFAYQVDQILTVLPEDTKALSIEPGKDYLTLVTCTPYAVNTHRLLVRGTRIPYEEAVKQAADEKITPELPFQVKMLIVAVVILILIFIIYLIWKKVRKRKTGDH</sequence>
<evidence type="ECO:0000256" key="1">
    <source>
        <dbReference type="ARBA" id="ARBA00022801"/>
    </source>
</evidence>
<keyword evidence="4" id="KW-1133">Transmembrane helix</keyword>
<proteinExistence type="predicted"/>
<dbReference type="Gene3D" id="2.40.260.10">
    <property type="entry name" value="Sortase"/>
    <property type="match status" value="1"/>
</dbReference>
<dbReference type="NCBIfam" id="TIGR01076">
    <property type="entry name" value="sortase_fam"/>
    <property type="match status" value="1"/>
</dbReference>
<evidence type="ECO:0000313" key="5">
    <source>
        <dbReference type="EMBL" id="VYT21696.1"/>
    </source>
</evidence>
<dbReference type="CDD" id="cd05827">
    <property type="entry name" value="Sortase_C"/>
    <property type="match status" value="1"/>
</dbReference>
<accession>A0A6N2V3U6</accession>
<keyword evidence="1" id="KW-0378">Hydrolase</keyword>
<name>A0A6N2V3U6_9FIRM</name>
<keyword evidence="3" id="KW-0175">Coiled coil</keyword>
<dbReference type="GO" id="GO:0016787">
    <property type="term" value="F:hydrolase activity"/>
    <property type="evidence" value="ECO:0007669"/>
    <property type="project" value="UniProtKB-KW"/>
</dbReference>
<feature type="active site" description="Acyl-thioester intermediate" evidence="2">
    <location>
        <position position="216"/>
    </location>
</feature>
<feature type="transmembrane region" description="Helical" evidence="4">
    <location>
        <begin position="12"/>
        <end position="30"/>
    </location>
</feature>
<keyword evidence="4" id="KW-0812">Transmembrane</keyword>
<dbReference type="InterPro" id="IPR042002">
    <property type="entry name" value="Sortase_C"/>
</dbReference>
<reference evidence="5" key="1">
    <citation type="submission" date="2019-11" db="EMBL/GenBank/DDBJ databases">
        <authorList>
            <person name="Feng L."/>
        </authorList>
    </citation>
    <scope>NUCLEOTIDE SEQUENCE</scope>
    <source>
        <strain evidence="5">BgluceraseaLFYP119</strain>
    </source>
</reference>
<evidence type="ECO:0000256" key="2">
    <source>
        <dbReference type="PIRSR" id="PIRSR605754-1"/>
    </source>
</evidence>
<dbReference type="Pfam" id="PF04203">
    <property type="entry name" value="Sortase"/>
    <property type="match status" value="1"/>
</dbReference>
<feature type="active site" description="Proton donor/acceptor" evidence="2">
    <location>
        <position position="154"/>
    </location>
</feature>
<evidence type="ECO:0000256" key="4">
    <source>
        <dbReference type="SAM" id="Phobius"/>
    </source>
</evidence>
<keyword evidence="4" id="KW-0472">Membrane</keyword>
<dbReference type="EMBL" id="CACRST010000022">
    <property type="protein sequence ID" value="VYT21696.1"/>
    <property type="molecule type" value="Genomic_DNA"/>
</dbReference>
<organism evidence="5">
    <name type="scientific">Blautia glucerasea</name>
    <dbReference type="NCBI Taxonomy" id="536633"/>
    <lineage>
        <taxon>Bacteria</taxon>
        <taxon>Bacillati</taxon>
        <taxon>Bacillota</taxon>
        <taxon>Clostridia</taxon>
        <taxon>Lachnospirales</taxon>
        <taxon>Lachnospiraceae</taxon>
        <taxon>Blautia</taxon>
    </lineage>
</organism>
<gene>
    <name evidence="5" type="ORF">BGLFYP119_02307</name>
</gene>
<dbReference type="SUPFAM" id="SSF63817">
    <property type="entry name" value="Sortase"/>
    <property type="match status" value="1"/>
</dbReference>